<gene>
    <name evidence="1" type="ORF">XENORESO_019013</name>
</gene>
<proteinExistence type="predicted"/>
<keyword evidence="2" id="KW-1185">Reference proteome</keyword>
<accession>A0ABV0XB63</accession>
<evidence type="ECO:0000313" key="1">
    <source>
        <dbReference type="EMBL" id="MEQ2278466.1"/>
    </source>
</evidence>
<sequence>MRTCENSMQKELGAKPKTFLLQGNSATNCDRAATQKSKLIKIVLTYLTYWHSPKHDYFILSSETALEVTVEPNLCLDCFDPVEFPEFEMKEFMKTAELDCNPERFRAGNVQ</sequence>
<reference evidence="1 2" key="1">
    <citation type="submission" date="2021-06" db="EMBL/GenBank/DDBJ databases">
        <authorList>
            <person name="Palmer J.M."/>
        </authorList>
    </citation>
    <scope>NUCLEOTIDE SEQUENCE [LARGE SCALE GENOMIC DNA]</scope>
    <source>
        <strain evidence="1 2">XR_2019</strain>
        <tissue evidence="1">Muscle</tissue>
    </source>
</reference>
<comment type="caution">
    <text evidence="1">The sequence shown here is derived from an EMBL/GenBank/DDBJ whole genome shotgun (WGS) entry which is preliminary data.</text>
</comment>
<protein>
    <submittedName>
        <fullName evidence="1">Uncharacterized protein</fullName>
    </submittedName>
</protein>
<dbReference type="EMBL" id="JAHRIM010096960">
    <property type="protein sequence ID" value="MEQ2278466.1"/>
    <property type="molecule type" value="Genomic_DNA"/>
</dbReference>
<dbReference type="Proteomes" id="UP001444071">
    <property type="component" value="Unassembled WGS sequence"/>
</dbReference>
<evidence type="ECO:0000313" key="2">
    <source>
        <dbReference type="Proteomes" id="UP001444071"/>
    </source>
</evidence>
<name>A0ABV0XB63_9TELE</name>
<organism evidence="1 2">
    <name type="scientific">Xenotaenia resolanae</name>
    <dbReference type="NCBI Taxonomy" id="208358"/>
    <lineage>
        <taxon>Eukaryota</taxon>
        <taxon>Metazoa</taxon>
        <taxon>Chordata</taxon>
        <taxon>Craniata</taxon>
        <taxon>Vertebrata</taxon>
        <taxon>Euteleostomi</taxon>
        <taxon>Actinopterygii</taxon>
        <taxon>Neopterygii</taxon>
        <taxon>Teleostei</taxon>
        <taxon>Neoteleostei</taxon>
        <taxon>Acanthomorphata</taxon>
        <taxon>Ovalentaria</taxon>
        <taxon>Atherinomorphae</taxon>
        <taxon>Cyprinodontiformes</taxon>
        <taxon>Goodeidae</taxon>
        <taxon>Xenotaenia</taxon>
    </lineage>
</organism>